<dbReference type="PROSITE" id="PS00028">
    <property type="entry name" value="ZINC_FINGER_C2H2_1"/>
    <property type="match status" value="1"/>
</dbReference>
<reference evidence="7 9" key="1">
    <citation type="journal article" date="2020" name="Stud. Mycol.">
        <title>101 Dothideomycetes genomes: a test case for predicting lifestyles and emergence of pathogens.</title>
        <authorList>
            <person name="Haridas S."/>
            <person name="Albert R."/>
            <person name="Binder M."/>
            <person name="Bloem J."/>
            <person name="Labutti K."/>
            <person name="Salamov A."/>
            <person name="Andreopoulos B."/>
            <person name="Baker S."/>
            <person name="Barry K."/>
            <person name="Bills G."/>
            <person name="Bluhm B."/>
            <person name="Cannon C."/>
            <person name="Castanera R."/>
            <person name="Culley D."/>
            <person name="Daum C."/>
            <person name="Ezra D."/>
            <person name="Gonzalez J."/>
            <person name="Henrissat B."/>
            <person name="Kuo A."/>
            <person name="Liang C."/>
            <person name="Lipzen A."/>
            <person name="Lutzoni F."/>
            <person name="Magnuson J."/>
            <person name="Mondo S."/>
            <person name="Nolan M."/>
            <person name="Ohm R."/>
            <person name="Pangilinan J."/>
            <person name="Park H.-J."/>
            <person name="Ramirez L."/>
            <person name="Alfaro M."/>
            <person name="Sun H."/>
            <person name="Tritt A."/>
            <person name="Yoshinaga Y."/>
            <person name="Zwiers L.-H."/>
            <person name="Turgeon B."/>
            <person name="Goodwin S."/>
            <person name="Spatafora J."/>
            <person name="Crous P."/>
            <person name="Grigoriev I."/>
        </authorList>
    </citation>
    <scope>NUCLEOTIDE SEQUENCE</scope>
    <source>
        <strain evidence="7 9">CBS 304.34</strain>
    </source>
</reference>
<dbReference type="PROSITE" id="PS50071">
    <property type="entry name" value="HOMEOBOX_2"/>
    <property type="match status" value="1"/>
</dbReference>
<dbReference type="EMBL" id="MU003715">
    <property type="protein sequence ID" value="KAF2804026.1"/>
    <property type="molecule type" value="Genomic_DNA"/>
</dbReference>
<evidence type="ECO:0000256" key="1">
    <source>
        <dbReference type="PROSITE-ProRule" id="PRU00042"/>
    </source>
</evidence>
<feature type="DNA-binding region" description="Homeobox" evidence="2">
    <location>
        <begin position="186"/>
        <end position="245"/>
    </location>
</feature>
<evidence type="ECO:0000313" key="7">
    <source>
        <dbReference type="EMBL" id="KAF2804026.1"/>
    </source>
</evidence>
<dbReference type="GeneID" id="54463323"/>
<gene>
    <name evidence="7 9" type="ORF">BDZ99DRAFT_481597</name>
</gene>
<keyword evidence="1" id="KW-0863">Zinc-finger</keyword>
<dbReference type="SMART" id="SM00355">
    <property type="entry name" value="ZnF_C2H2"/>
    <property type="match status" value="2"/>
</dbReference>
<feature type="domain" description="Homeobox" evidence="5">
    <location>
        <begin position="184"/>
        <end position="244"/>
    </location>
</feature>
<dbReference type="Pfam" id="PF00046">
    <property type="entry name" value="Homeodomain"/>
    <property type="match status" value="1"/>
</dbReference>
<comment type="subcellular location">
    <subcellularLocation>
        <location evidence="2 3">Nucleus</location>
    </subcellularLocation>
</comment>
<dbReference type="Gene3D" id="1.10.10.60">
    <property type="entry name" value="Homeodomain-like"/>
    <property type="match status" value="1"/>
</dbReference>
<evidence type="ECO:0000259" key="6">
    <source>
        <dbReference type="PROSITE" id="PS50157"/>
    </source>
</evidence>
<keyword evidence="1" id="KW-0479">Metal-binding</keyword>
<proteinExistence type="predicted"/>
<feature type="region of interest" description="Disordered" evidence="4">
    <location>
        <begin position="1"/>
        <end position="20"/>
    </location>
</feature>
<feature type="region of interest" description="Disordered" evidence="4">
    <location>
        <begin position="362"/>
        <end position="433"/>
    </location>
</feature>
<keyword evidence="1" id="KW-0862">Zinc</keyword>
<keyword evidence="2 3" id="KW-0539">Nucleus</keyword>
<evidence type="ECO:0000256" key="4">
    <source>
        <dbReference type="SAM" id="MobiDB-lite"/>
    </source>
</evidence>
<dbReference type="InterPro" id="IPR013087">
    <property type="entry name" value="Znf_C2H2_type"/>
</dbReference>
<dbReference type="Proteomes" id="UP000504636">
    <property type="component" value="Unplaced"/>
</dbReference>
<dbReference type="InterPro" id="IPR009057">
    <property type="entry name" value="Homeodomain-like_sf"/>
</dbReference>
<name>A0A6A6Y5E3_9PEZI</name>
<dbReference type="GO" id="GO:0008270">
    <property type="term" value="F:zinc ion binding"/>
    <property type="evidence" value="ECO:0007669"/>
    <property type="project" value="UniProtKB-KW"/>
</dbReference>
<dbReference type="CDD" id="cd00086">
    <property type="entry name" value="homeodomain"/>
    <property type="match status" value="1"/>
</dbReference>
<accession>A0A6A6Y5E3</accession>
<dbReference type="AlphaFoldDB" id="A0A6A6Y5E3"/>
<feature type="compositionally biased region" description="Low complexity" evidence="4">
    <location>
        <begin position="384"/>
        <end position="402"/>
    </location>
</feature>
<reference evidence="9" key="2">
    <citation type="submission" date="2020-04" db="EMBL/GenBank/DDBJ databases">
        <authorList>
            <consortium name="NCBI Genome Project"/>
        </authorList>
    </citation>
    <scope>NUCLEOTIDE SEQUENCE</scope>
    <source>
        <strain evidence="9">CBS 304.34</strain>
    </source>
</reference>
<dbReference type="OrthoDB" id="10056939at2759"/>
<dbReference type="GO" id="GO:0003677">
    <property type="term" value="F:DNA binding"/>
    <property type="evidence" value="ECO:0007669"/>
    <property type="project" value="UniProtKB-UniRule"/>
</dbReference>
<dbReference type="SUPFAM" id="SSF46689">
    <property type="entry name" value="Homeodomain-like"/>
    <property type="match status" value="1"/>
</dbReference>
<dbReference type="RefSeq" id="XP_033570990.1">
    <property type="nucleotide sequence ID" value="XM_033722430.1"/>
</dbReference>
<evidence type="ECO:0000313" key="8">
    <source>
        <dbReference type="Proteomes" id="UP000504636"/>
    </source>
</evidence>
<reference evidence="9" key="3">
    <citation type="submission" date="2025-04" db="UniProtKB">
        <authorList>
            <consortium name="RefSeq"/>
        </authorList>
    </citation>
    <scope>IDENTIFICATION</scope>
    <source>
        <strain evidence="9">CBS 304.34</strain>
    </source>
</reference>
<dbReference type="InterPro" id="IPR001356">
    <property type="entry name" value="HD"/>
</dbReference>
<evidence type="ECO:0000313" key="9">
    <source>
        <dbReference type="RefSeq" id="XP_033570990.1"/>
    </source>
</evidence>
<dbReference type="SMART" id="SM00389">
    <property type="entry name" value="HOX"/>
    <property type="match status" value="1"/>
</dbReference>
<organism evidence="7">
    <name type="scientific">Mytilinidion resinicola</name>
    <dbReference type="NCBI Taxonomy" id="574789"/>
    <lineage>
        <taxon>Eukaryota</taxon>
        <taxon>Fungi</taxon>
        <taxon>Dikarya</taxon>
        <taxon>Ascomycota</taxon>
        <taxon>Pezizomycotina</taxon>
        <taxon>Dothideomycetes</taxon>
        <taxon>Pleosporomycetidae</taxon>
        <taxon>Mytilinidiales</taxon>
        <taxon>Mytilinidiaceae</taxon>
        <taxon>Mytilinidion</taxon>
    </lineage>
</organism>
<evidence type="ECO:0000259" key="5">
    <source>
        <dbReference type="PROSITE" id="PS50071"/>
    </source>
</evidence>
<keyword evidence="8" id="KW-1185">Reference proteome</keyword>
<keyword evidence="2 3" id="KW-0371">Homeobox</keyword>
<protein>
    <recommendedName>
        <fullName evidence="10">Homeobox domain-containing protein</fullName>
    </recommendedName>
</protein>
<evidence type="ECO:0008006" key="10">
    <source>
        <dbReference type="Google" id="ProtNLM"/>
    </source>
</evidence>
<feature type="domain" description="C2H2-type" evidence="6">
    <location>
        <begin position="441"/>
        <end position="469"/>
    </location>
</feature>
<sequence length="614" mass="69641">MAFSSHEFFPSGSAQFSTSQSQPLLPDFQCFMDSSSHDANTSDAANASNDYLAIWGLHDGMATDAYNGPSTNEFLQSSINPDGAFQAPAITQDTLWNFQDNPYPIHTLDPAMSTFDEPWISPYITDEFSTHPVDINQTRNEEALSQNPAAQDHNIQPISELLYDNLHEIPAPPVTRDVNERLSRRKHRRATKISHDARRVLEAHFARNQYPSNEDVSRLMRFTSLAPKTVKNWFNNTRARINPQPAPINSQRTASYPNLNQQLTSDRGIPSSITVEHEERSNEIWKGDTARSAKTEADDASVTSGCSSSFSLDRYLTMPLDEEPASTSAIQTAIETQTPDIAPGYWDLSGTWRAVEHVVPVPQPANGAIPNNTNPEDIDESRSDFASSAGSANSNLSVASRGSRSRRRGRRRYQKDPYDATKSDSKRPQTNKDPAQNLTKYCCTFCGNKYRTLYDWKRHEESVHTSPVTWVCLGDYQPGDYEPHPNQPYKECPFCPETRADAEHMATHNWTECLEKAEEDRTFTRKDHLKLHINKKHLKRGEGTRSDIQDVLNRWARQATPYKREDPEMHCGFCGCRFDEWAKRVEHVAEHFKGGAGLECWWPGRREILKTYLP</sequence>
<dbReference type="GO" id="GO:0005634">
    <property type="term" value="C:nucleus"/>
    <property type="evidence" value="ECO:0007669"/>
    <property type="project" value="UniProtKB-SubCell"/>
</dbReference>
<keyword evidence="2 3" id="KW-0238">DNA-binding</keyword>
<feature type="compositionally biased region" description="Basic residues" evidence="4">
    <location>
        <begin position="403"/>
        <end position="413"/>
    </location>
</feature>
<feature type="compositionally biased region" description="Basic and acidic residues" evidence="4">
    <location>
        <begin position="414"/>
        <end position="427"/>
    </location>
</feature>
<dbReference type="PROSITE" id="PS50157">
    <property type="entry name" value="ZINC_FINGER_C2H2_2"/>
    <property type="match status" value="1"/>
</dbReference>
<evidence type="ECO:0000256" key="3">
    <source>
        <dbReference type="RuleBase" id="RU000682"/>
    </source>
</evidence>
<evidence type="ECO:0000256" key="2">
    <source>
        <dbReference type="PROSITE-ProRule" id="PRU00108"/>
    </source>
</evidence>